<keyword evidence="4" id="KW-1185">Reference proteome</keyword>
<dbReference type="Pfam" id="PF05833">
    <property type="entry name" value="NFACT_N"/>
    <property type="match status" value="1"/>
</dbReference>
<gene>
    <name evidence="3" type="ORF">LZC95_30980</name>
</gene>
<name>A0ABZ2JWS6_9BACT</name>
<feature type="domain" description="NFACT RNA-binding" evidence="2">
    <location>
        <begin position="204"/>
        <end position="298"/>
    </location>
</feature>
<evidence type="ECO:0000256" key="1">
    <source>
        <dbReference type="SAM" id="MobiDB-lite"/>
    </source>
</evidence>
<accession>A0ABZ2JWS6</accession>
<proteinExistence type="predicted"/>
<evidence type="ECO:0000259" key="2">
    <source>
        <dbReference type="Pfam" id="PF05670"/>
    </source>
</evidence>
<dbReference type="PANTHER" id="PTHR15239:SF6">
    <property type="entry name" value="RIBOSOME QUALITY CONTROL COMPLEX SUBUNIT NEMF"/>
    <property type="match status" value="1"/>
</dbReference>
<dbReference type="RefSeq" id="WP_394841486.1">
    <property type="nucleotide sequence ID" value="NZ_CP089982.1"/>
</dbReference>
<dbReference type="PANTHER" id="PTHR15239">
    <property type="entry name" value="NUCLEAR EXPORT MEDIATOR FACTOR NEMF"/>
    <property type="match status" value="1"/>
</dbReference>
<dbReference type="Pfam" id="PF05670">
    <property type="entry name" value="NFACT-R_1"/>
    <property type="match status" value="1"/>
</dbReference>
<sequence length="332" mass="36578">MSSPPEKNGQEGSAHEARALAKVQKALAKAQEEAAALTSSLTRARRRLLQRIAAVERDLERIEEAQAWATRASWLVAAAARAPRGARSLQVSDWSSGEEQVFSFPLEPSRPAREQVEAAFQRARRLRRGKPLAEERLRAAKDAVAAVDGLVAEVAALAPPSEEALEELRQRAVAALPHDVQRGLARPAFIPGRRKKEEGKKPPFRSFTARSGMRILVGRRAELNDELTFQVSRPHHLWLHAKDQPGAHVIAWNEKGKSLTEGELVDAACLAAHFSDARGEPVVDVTYTPRRYVRKPRKAPPGLVLADRAKVIAVRIDPAHLKTLLETEVDEG</sequence>
<dbReference type="Proteomes" id="UP001379533">
    <property type="component" value="Chromosome"/>
</dbReference>
<feature type="region of interest" description="Disordered" evidence="1">
    <location>
        <begin position="1"/>
        <end position="21"/>
    </location>
</feature>
<organism evidence="3 4">
    <name type="scientific">Pendulispora brunnea</name>
    <dbReference type="NCBI Taxonomy" id="2905690"/>
    <lineage>
        <taxon>Bacteria</taxon>
        <taxon>Pseudomonadati</taxon>
        <taxon>Myxococcota</taxon>
        <taxon>Myxococcia</taxon>
        <taxon>Myxococcales</taxon>
        <taxon>Sorangiineae</taxon>
        <taxon>Pendulisporaceae</taxon>
        <taxon>Pendulispora</taxon>
    </lineage>
</organism>
<dbReference type="InterPro" id="IPR008532">
    <property type="entry name" value="NFACT_RNA-bd"/>
</dbReference>
<evidence type="ECO:0000313" key="3">
    <source>
        <dbReference type="EMBL" id="WXA90866.1"/>
    </source>
</evidence>
<evidence type="ECO:0000313" key="4">
    <source>
        <dbReference type="Proteomes" id="UP001379533"/>
    </source>
</evidence>
<reference evidence="3 4" key="1">
    <citation type="submission" date="2021-12" db="EMBL/GenBank/DDBJ databases">
        <title>Discovery of the Pendulisporaceae a myxobacterial family with distinct sporulation behavior and unique specialized metabolism.</title>
        <authorList>
            <person name="Garcia R."/>
            <person name="Popoff A."/>
            <person name="Bader C.D."/>
            <person name="Loehr J."/>
            <person name="Walesch S."/>
            <person name="Walt C."/>
            <person name="Boldt J."/>
            <person name="Bunk B."/>
            <person name="Haeckl F.J.F.P.J."/>
            <person name="Gunesch A.P."/>
            <person name="Birkelbach J."/>
            <person name="Nuebel U."/>
            <person name="Pietschmann T."/>
            <person name="Bach T."/>
            <person name="Mueller R."/>
        </authorList>
    </citation>
    <scope>NUCLEOTIDE SEQUENCE [LARGE SCALE GENOMIC DNA]</scope>
    <source>
        <strain evidence="3 4">MSr12523</strain>
    </source>
</reference>
<dbReference type="EMBL" id="CP089982">
    <property type="protein sequence ID" value="WXA90866.1"/>
    <property type="molecule type" value="Genomic_DNA"/>
</dbReference>
<dbReference type="InterPro" id="IPR051608">
    <property type="entry name" value="RQC_Subunit_NEMF"/>
</dbReference>
<protein>
    <submittedName>
        <fullName evidence="3">NFACT RNA binding domain-containing protein</fullName>
    </submittedName>
</protein>